<sequence length="329" mass="32998">MKLSYLHAFFAAALAIMLLGSSNGAHATAYGYSHNNIFGLSITNPTGVISIAGNTDISRATATLNNASMITGGAGFIDAPQAKMGAVTKGQNDFTQQGQGGPAYSRGDAQIVSSQFPPNPPGATTTQAVNSAEAFLNNSGTADASGRNGSTTGFSVDFVVGSPSATILFNFSADPYMQVFLNALAGPGSAATANLSVTFTITNAAGATVFNWAPDGTLGSGISGGLEILDGANLNTNLSTNTLTKGTLFTYDPNGCGAPAGTGIGTGCGSAFAARTNPLVAGNYTLTLNSVNSVDLVTTPLQVIPEPATLALLGLGLAGLCLNSRRKPV</sequence>
<dbReference type="STRING" id="1349767.GJA_3234"/>
<evidence type="ECO:0000313" key="3">
    <source>
        <dbReference type="EMBL" id="CDG83854.1"/>
    </source>
</evidence>
<dbReference type="KEGG" id="jag:GJA_3234"/>
<gene>
    <name evidence="3" type="ORF">GJA_3234</name>
</gene>
<dbReference type="EMBL" id="HG322949">
    <property type="protein sequence ID" value="CDG83854.1"/>
    <property type="molecule type" value="Genomic_DNA"/>
</dbReference>
<dbReference type="PATRIC" id="fig|1349767.4.peg.5023"/>
<evidence type="ECO:0000313" key="4">
    <source>
        <dbReference type="Proteomes" id="UP000027604"/>
    </source>
</evidence>
<dbReference type="HOGENOM" id="CLU_862701_0_0_4"/>
<name>W0V4U8_9BURK</name>
<protein>
    <submittedName>
        <fullName evidence="3">PEP-CTERM putative exosortase interaction domain protein</fullName>
    </submittedName>
</protein>
<evidence type="ECO:0000256" key="1">
    <source>
        <dbReference type="SAM" id="SignalP"/>
    </source>
</evidence>
<evidence type="ECO:0000259" key="2">
    <source>
        <dbReference type="Pfam" id="PF07589"/>
    </source>
</evidence>
<feature type="chain" id="PRO_5004798521" evidence="1">
    <location>
        <begin position="28"/>
        <end position="329"/>
    </location>
</feature>
<dbReference type="NCBIfam" id="TIGR02595">
    <property type="entry name" value="PEP_CTERM"/>
    <property type="match status" value="1"/>
</dbReference>
<proteinExistence type="predicted"/>
<feature type="domain" description="Ice-binding protein C-terminal" evidence="2">
    <location>
        <begin position="304"/>
        <end position="326"/>
    </location>
</feature>
<dbReference type="Pfam" id="PF07589">
    <property type="entry name" value="PEP-CTERM"/>
    <property type="match status" value="1"/>
</dbReference>
<dbReference type="InterPro" id="IPR013424">
    <property type="entry name" value="Ice-binding_C"/>
</dbReference>
<dbReference type="OrthoDB" id="8708323at2"/>
<dbReference type="eggNOG" id="ENOG5033D2G">
    <property type="taxonomic scope" value="Bacteria"/>
</dbReference>
<keyword evidence="1" id="KW-0732">Signal</keyword>
<accession>W0V4U8</accession>
<reference evidence="3 4" key="1">
    <citation type="journal article" date="2015" name="Genome Announc.">
        <title>Genome Sequence of Mushroom Soft-Rot Pathogen Janthinobacterium agaricidamnosum.</title>
        <authorList>
            <person name="Graupner K."/>
            <person name="Lackner G."/>
            <person name="Hertweck C."/>
        </authorList>
    </citation>
    <scope>NUCLEOTIDE SEQUENCE [LARGE SCALE GENOMIC DNA]</scope>
    <source>
        <strain evidence="4">NBRC 102515 / DSM 9628</strain>
    </source>
</reference>
<organism evidence="3 4">
    <name type="scientific">Janthinobacterium agaricidamnosum NBRC 102515 = DSM 9628</name>
    <dbReference type="NCBI Taxonomy" id="1349767"/>
    <lineage>
        <taxon>Bacteria</taxon>
        <taxon>Pseudomonadati</taxon>
        <taxon>Pseudomonadota</taxon>
        <taxon>Betaproteobacteria</taxon>
        <taxon>Burkholderiales</taxon>
        <taxon>Oxalobacteraceae</taxon>
        <taxon>Janthinobacterium</taxon>
    </lineage>
</organism>
<feature type="signal peptide" evidence="1">
    <location>
        <begin position="1"/>
        <end position="27"/>
    </location>
</feature>
<dbReference type="AlphaFoldDB" id="W0V4U8"/>
<dbReference type="NCBIfam" id="NF041538">
    <property type="entry name" value="PEP_EDSA_1"/>
    <property type="match status" value="1"/>
</dbReference>
<dbReference type="Proteomes" id="UP000027604">
    <property type="component" value="Chromosome I"/>
</dbReference>
<keyword evidence="4" id="KW-1185">Reference proteome</keyword>
<dbReference type="RefSeq" id="WP_038493556.1">
    <property type="nucleotide sequence ID" value="NZ_BCTH01000027.1"/>
</dbReference>
<dbReference type="InterPro" id="IPR048213">
    <property type="entry name" value="EDSA_1-like"/>
</dbReference>